<organism evidence="3 4">
    <name type="scientific">Rhodopseudomonas julia</name>
    <dbReference type="NCBI Taxonomy" id="200617"/>
    <lineage>
        <taxon>Bacteria</taxon>
        <taxon>Pseudomonadati</taxon>
        <taxon>Pseudomonadota</taxon>
        <taxon>Alphaproteobacteria</taxon>
        <taxon>Hyphomicrobiales</taxon>
        <taxon>Nitrobacteraceae</taxon>
        <taxon>Rhodopseudomonas</taxon>
    </lineage>
</organism>
<comment type="caution">
    <text evidence="3">The sequence shown here is derived from an EMBL/GenBank/DDBJ whole genome shotgun (WGS) entry which is preliminary data.</text>
</comment>
<gene>
    <name evidence="3" type="ORF">J2R99_000634</name>
</gene>
<dbReference type="SUPFAM" id="SSF103025">
    <property type="entry name" value="Folate-binding domain"/>
    <property type="match status" value="1"/>
</dbReference>
<keyword evidence="4" id="KW-1185">Reference proteome</keyword>
<evidence type="ECO:0000313" key="3">
    <source>
        <dbReference type="EMBL" id="MDQ0324785.1"/>
    </source>
</evidence>
<dbReference type="EMBL" id="JAUSUK010000001">
    <property type="protein sequence ID" value="MDQ0324785.1"/>
    <property type="molecule type" value="Genomic_DNA"/>
</dbReference>
<dbReference type="InterPro" id="IPR017703">
    <property type="entry name" value="YgfZ/GCV_T_CS"/>
</dbReference>
<accession>A0ABU0C541</accession>
<protein>
    <submittedName>
        <fullName evidence="3">Folate-binding protein YgfZ</fullName>
    </submittedName>
</protein>
<dbReference type="Pfam" id="PF25455">
    <property type="entry name" value="Beta-barrel_CAF17_C"/>
    <property type="match status" value="1"/>
</dbReference>
<evidence type="ECO:0000256" key="1">
    <source>
        <dbReference type="ARBA" id="ARBA00022946"/>
    </source>
</evidence>
<dbReference type="RefSeq" id="WP_307153042.1">
    <property type="nucleotide sequence ID" value="NZ_JAUSUK010000001.1"/>
</dbReference>
<name>A0ABU0C541_9BRAD</name>
<dbReference type="InterPro" id="IPR045179">
    <property type="entry name" value="YgfZ/GcvT"/>
</dbReference>
<dbReference type="InterPro" id="IPR027266">
    <property type="entry name" value="TrmE/GcvT-like"/>
</dbReference>
<dbReference type="Gene3D" id="3.30.1360.120">
    <property type="entry name" value="Probable tRNA modification gtpase trme, domain 1"/>
    <property type="match status" value="2"/>
</dbReference>
<dbReference type="NCBIfam" id="TIGR03317">
    <property type="entry name" value="ygfZ_signature"/>
    <property type="match status" value="1"/>
</dbReference>
<dbReference type="PANTHER" id="PTHR22602:SF0">
    <property type="entry name" value="TRANSFERASE CAF17, MITOCHONDRIAL-RELATED"/>
    <property type="match status" value="1"/>
</dbReference>
<dbReference type="PIRSF" id="PIRSF006487">
    <property type="entry name" value="GcvT"/>
    <property type="match status" value="1"/>
</dbReference>
<feature type="domain" description="CAF17 C-terminal" evidence="2">
    <location>
        <begin position="198"/>
        <end position="273"/>
    </location>
</feature>
<dbReference type="Proteomes" id="UP001230253">
    <property type="component" value="Unassembled WGS sequence"/>
</dbReference>
<keyword evidence="1" id="KW-0809">Transit peptide</keyword>
<dbReference type="InterPro" id="IPR057460">
    <property type="entry name" value="CAF17_C"/>
</dbReference>
<proteinExistence type="predicted"/>
<evidence type="ECO:0000313" key="4">
    <source>
        <dbReference type="Proteomes" id="UP001230253"/>
    </source>
</evidence>
<evidence type="ECO:0000259" key="2">
    <source>
        <dbReference type="Pfam" id="PF25455"/>
    </source>
</evidence>
<sequence length="290" mass="30820">MPLAHLTDRAVVLVAGPDAHNLLHNLVTCSMDEVESAGIAYGALLSPQGKILFDFLIHRRDEGFAIDLRSEEAESFIKRMTLYRLRAKVEISRDDGLAVFAAWGDGDVAPEAPADPRQAALGRRFVAAPDSVSADADLAAYHAHRIACGIPEGGIDFVFGDAFPHDAAMDSLHGVSFQKGCYVGQEVVSRMQHRGTARRRIVTIEAVEAGNSLPESGAEIMAGERAIGRFGSSANGKGIGLVRLDRLAEALEQDLPVSAGRITVTAKLPGWATYSWPATGTETGGTSNNG</sequence>
<dbReference type="PANTHER" id="PTHR22602">
    <property type="entry name" value="TRANSFERASE CAF17, MITOCHONDRIAL-RELATED"/>
    <property type="match status" value="1"/>
</dbReference>
<reference evidence="3 4" key="1">
    <citation type="submission" date="2023-07" db="EMBL/GenBank/DDBJ databases">
        <title>Genomic Encyclopedia of Type Strains, Phase IV (KMG-IV): sequencing the most valuable type-strain genomes for metagenomic binning, comparative biology and taxonomic classification.</title>
        <authorList>
            <person name="Goeker M."/>
        </authorList>
    </citation>
    <scope>NUCLEOTIDE SEQUENCE [LARGE SCALE GENOMIC DNA]</scope>
    <source>
        <strain evidence="3 4">DSM 11549</strain>
    </source>
</reference>